<protein>
    <submittedName>
        <fullName evidence="1 3">Uncharacterized protein</fullName>
    </submittedName>
</protein>
<dbReference type="Proteomes" id="UP000278627">
    <property type="component" value="Unassembled WGS sequence"/>
</dbReference>
<evidence type="ECO:0000313" key="2">
    <source>
        <dbReference type="Proteomes" id="UP000278627"/>
    </source>
</evidence>
<reference evidence="3" key="1">
    <citation type="submission" date="2017-02" db="UniProtKB">
        <authorList>
            <consortium name="WormBaseParasite"/>
        </authorList>
    </citation>
    <scope>IDENTIFICATION</scope>
</reference>
<evidence type="ECO:0000313" key="1">
    <source>
        <dbReference type="EMBL" id="VDN93767.1"/>
    </source>
</evidence>
<dbReference type="AlphaFoldDB" id="A0A0N4TUX8"/>
<dbReference type="WBParaSite" id="BPAG_0001261901-mRNA-1">
    <property type="protein sequence ID" value="BPAG_0001261901-mRNA-1"/>
    <property type="gene ID" value="BPAG_0001261901"/>
</dbReference>
<reference evidence="1 2" key="2">
    <citation type="submission" date="2018-11" db="EMBL/GenBank/DDBJ databases">
        <authorList>
            <consortium name="Pathogen Informatics"/>
        </authorList>
    </citation>
    <scope>NUCLEOTIDE SEQUENCE [LARGE SCALE GENOMIC DNA]</scope>
</reference>
<proteinExistence type="predicted"/>
<name>A0A0N4TUX8_BRUPA</name>
<keyword evidence="2" id="KW-1185">Reference proteome</keyword>
<sequence>MFEHNSALMAHELSRLNIDITALSEICIFSKKVFRLHPLPASARVEKYSEKYQINMVLEAAVTVIYSYWSSRRNTLELLFSIERELQS</sequence>
<gene>
    <name evidence="1" type="ORF">BPAG_LOCUS12581</name>
</gene>
<dbReference type="EMBL" id="UZAD01013304">
    <property type="protein sequence ID" value="VDN93767.1"/>
    <property type="molecule type" value="Genomic_DNA"/>
</dbReference>
<organism evidence="3">
    <name type="scientific">Brugia pahangi</name>
    <name type="common">Filarial nematode worm</name>
    <dbReference type="NCBI Taxonomy" id="6280"/>
    <lineage>
        <taxon>Eukaryota</taxon>
        <taxon>Metazoa</taxon>
        <taxon>Ecdysozoa</taxon>
        <taxon>Nematoda</taxon>
        <taxon>Chromadorea</taxon>
        <taxon>Rhabditida</taxon>
        <taxon>Spirurina</taxon>
        <taxon>Spiruromorpha</taxon>
        <taxon>Filarioidea</taxon>
        <taxon>Onchocercidae</taxon>
        <taxon>Brugia</taxon>
    </lineage>
</organism>
<accession>A0A0N4TUX8</accession>
<evidence type="ECO:0000313" key="3">
    <source>
        <dbReference type="WBParaSite" id="BPAG_0001261901-mRNA-1"/>
    </source>
</evidence>